<protein>
    <submittedName>
        <fullName evidence="2">Uncharacterized protein</fullName>
    </submittedName>
</protein>
<dbReference type="GeneID" id="28978781"/>
<evidence type="ECO:0000256" key="1">
    <source>
        <dbReference type="SAM" id="MobiDB-lite"/>
    </source>
</evidence>
<feature type="non-terminal residue" evidence="2">
    <location>
        <position position="1"/>
    </location>
</feature>
<evidence type="ECO:0000313" key="2">
    <source>
        <dbReference type="EMBL" id="KPV71804.1"/>
    </source>
</evidence>
<accession>A0A0P9EXD3</accession>
<feature type="region of interest" description="Disordered" evidence="1">
    <location>
        <begin position="23"/>
        <end position="47"/>
    </location>
</feature>
<gene>
    <name evidence="2" type="ORF">RHOBADRAFT_56419</name>
</gene>
<dbReference type="RefSeq" id="XP_018267853.1">
    <property type="nucleotide sequence ID" value="XM_018418334.1"/>
</dbReference>
<dbReference type="AlphaFoldDB" id="A0A0P9EXD3"/>
<dbReference type="Proteomes" id="UP000053890">
    <property type="component" value="Unassembled WGS sequence"/>
</dbReference>
<sequence length="103" mass="11495">STSSRSASAAPASPRLACGSALARSWLTQTTSRPSARRRRGRAERDLVDEAPSQFDLLNADDLLPLVRHLPRHRPSSRTIHRWTLDPLLAPCREPPRPELSRP</sequence>
<evidence type="ECO:0000313" key="3">
    <source>
        <dbReference type="Proteomes" id="UP000053890"/>
    </source>
</evidence>
<name>A0A0P9EXD3_RHOGW</name>
<organism evidence="2 3">
    <name type="scientific">Rhodotorula graminis (strain WP1)</name>
    <dbReference type="NCBI Taxonomy" id="578459"/>
    <lineage>
        <taxon>Eukaryota</taxon>
        <taxon>Fungi</taxon>
        <taxon>Dikarya</taxon>
        <taxon>Basidiomycota</taxon>
        <taxon>Pucciniomycotina</taxon>
        <taxon>Microbotryomycetes</taxon>
        <taxon>Sporidiobolales</taxon>
        <taxon>Sporidiobolaceae</taxon>
        <taxon>Rhodotorula</taxon>
    </lineage>
</organism>
<keyword evidence="3" id="KW-1185">Reference proteome</keyword>
<proteinExistence type="predicted"/>
<dbReference type="EMBL" id="KQ474091">
    <property type="protein sequence ID" value="KPV71804.1"/>
    <property type="molecule type" value="Genomic_DNA"/>
</dbReference>
<reference evidence="2 3" key="1">
    <citation type="journal article" date="2015" name="Front. Microbiol.">
        <title>Genome sequence of the plant growth promoting endophytic yeast Rhodotorula graminis WP1.</title>
        <authorList>
            <person name="Firrincieli A."/>
            <person name="Otillar R."/>
            <person name="Salamov A."/>
            <person name="Schmutz J."/>
            <person name="Khan Z."/>
            <person name="Redman R.S."/>
            <person name="Fleck N.D."/>
            <person name="Lindquist E."/>
            <person name="Grigoriev I.V."/>
            <person name="Doty S.L."/>
        </authorList>
    </citation>
    <scope>NUCLEOTIDE SEQUENCE [LARGE SCALE GENOMIC DNA]</scope>
    <source>
        <strain evidence="2 3">WP1</strain>
    </source>
</reference>